<feature type="compositionally biased region" description="Polar residues" evidence="4">
    <location>
        <begin position="587"/>
        <end position="597"/>
    </location>
</feature>
<dbReference type="InterPro" id="IPR013094">
    <property type="entry name" value="AB_hydrolase_3"/>
</dbReference>
<keyword evidence="2 6" id="KW-0378">Hydrolase</keyword>
<feature type="compositionally biased region" description="Basic and acidic residues" evidence="4">
    <location>
        <begin position="659"/>
        <end position="669"/>
    </location>
</feature>
<feature type="region of interest" description="Disordered" evidence="4">
    <location>
        <begin position="146"/>
        <end position="182"/>
    </location>
</feature>
<dbReference type="Proteomes" id="UP000294933">
    <property type="component" value="Unassembled WGS sequence"/>
</dbReference>
<evidence type="ECO:0000313" key="6">
    <source>
        <dbReference type="EMBL" id="TDL16124.1"/>
    </source>
</evidence>
<dbReference type="InterPro" id="IPR050300">
    <property type="entry name" value="GDXG_lipolytic_enzyme"/>
</dbReference>
<dbReference type="AlphaFoldDB" id="A0A4Y7PKW3"/>
<feature type="compositionally biased region" description="Polar residues" evidence="4">
    <location>
        <begin position="627"/>
        <end position="640"/>
    </location>
</feature>
<dbReference type="PANTHER" id="PTHR48081">
    <property type="entry name" value="AB HYDROLASE SUPERFAMILY PROTEIN C4A8.06C"/>
    <property type="match status" value="1"/>
</dbReference>
<feature type="region of interest" description="Disordered" evidence="4">
    <location>
        <begin position="845"/>
        <end position="868"/>
    </location>
</feature>
<dbReference type="GO" id="GO:0016787">
    <property type="term" value="F:hydrolase activity"/>
    <property type="evidence" value="ECO:0007669"/>
    <property type="project" value="UniProtKB-KW"/>
</dbReference>
<feature type="active site" evidence="3">
    <location>
        <position position="276"/>
    </location>
</feature>
<evidence type="ECO:0000256" key="4">
    <source>
        <dbReference type="SAM" id="MobiDB-lite"/>
    </source>
</evidence>
<dbReference type="InterPro" id="IPR029058">
    <property type="entry name" value="AB_hydrolase_fold"/>
</dbReference>
<feature type="domain" description="Alpha/beta hydrolase fold-3" evidence="5">
    <location>
        <begin position="195"/>
        <end position="319"/>
    </location>
</feature>
<dbReference type="PANTHER" id="PTHR48081:SF5">
    <property type="entry name" value="ALPHA_BETA HYDROLASE FOLD-3 DOMAIN-CONTAINING PROTEIN"/>
    <property type="match status" value="1"/>
</dbReference>
<feature type="compositionally biased region" description="Basic and acidic residues" evidence="4">
    <location>
        <begin position="932"/>
        <end position="944"/>
    </location>
</feature>
<feature type="compositionally biased region" description="Basic and acidic residues" evidence="4">
    <location>
        <begin position="146"/>
        <end position="160"/>
    </location>
</feature>
<comment type="similarity">
    <text evidence="1">Belongs to the 'GDXG' lipolytic enzyme family.</text>
</comment>
<evidence type="ECO:0000256" key="1">
    <source>
        <dbReference type="ARBA" id="ARBA00010515"/>
    </source>
</evidence>
<protein>
    <submittedName>
        <fullName evidence="6">Alpha/beta-hydrolase</fullName>
    </submittedName>
</protein>
<feature type="region of interest" description="Disordered" evidence="4">
    <location>
        <begin position="364"/>
        <end position="400"/>
    </location>
</feature>
<feature type="compositionally biased region" description="Basic and acidic residues" evidence="4">
    <location>
        <begin position="891"/>
        <end position="900"/>
    </location>
</feature>
<accession>A0A4Y7PKW3</accession>
<dbReference type="SUPFAM" id="SSF53474">
    <property type="entry name" value="alpha/beta-Hydrolases"/>
    <property type="match status" value="1"/>
</dbReference>
<organism evidence="6 7">
    <name type="scientific">Rickenella mellea</name>
    <dbReference type="NCBI Taxonomy" id="50990"/>
    <lineage>
        <taxon>Eukaryota</taxon>
        <taxon>Fungi</taxon>
        <taxon>Dikarya</taxon>
        <taxon>Basidiomycota</taxon>
        <taxon>Agaricomycotina</taxon>
        <taxon>Agaricomycetes</taxon>
        <taxon>Hymenochaetales</taxon>
        <taxon>Rickenellaceae</taxon>
        <taxon>Rickenella</taxon>
    </lineage>
</organism>
<feature type="compositionally biased region" description="Acidic residues" evidence="4">
    <location>
        <begin position="170"/>
        <end position="180"/>
    </location>
</feature>
<dbReference type="PROSITE" id="PS01174">
    <property type="entry name" value="LIPASE_GDXG_SER"/>
    <property type="match status" value="1"/>
</dbReference>
<dbReference type="EMBL" id="ML170251">
    <property type="protein sequence ID" value="TDL16124.1"/>
    <property type="molecule type" value="Genomic_DNA"/>
</dbReference>
<evidence type="ECO:0000256" key="2">
    <source>
        <dbReference type="ARBA" id="ARBA00022801"/>
    </source>
</evidence>
<feature type="region of interest" description="Disordered" evidence="4">
    <location>
        <begin position="587"/>
        <end position="722"/>
    </location>
</feature>
<dbReference type="InterPro" id="IPR033140">
    <property type="entry name" value="Lipase_GDXG_put_SER_AS"/>
</dbReference>
<dbReference type="OrthoDB" id="1662883at2759"/>
<evidence type="ECO:0000259" key="5">
    <source>
        <dbReference type="Pfam" id="PF07859"/>
    </source>
</evidence>
<dbReference type="Gene3D" id="3.40.50.1820">
    <property type="entry name" value="alpha/beta hydrolase"/>
    <property type="match status" value="2"/>
</dbReference>
<dbReference type="VEuPathDB" id="FungiDB:BD410DRAFT_795682"/>
<gene>
    <name evidence="6" type="ORF">BD410DRAFT_795682</name>
</gene>
<name>A0A4Y7PKW3_9AGAM</name>
<evidence type="ECO:0000313" key="7">
    <source>
        <dbReference type="Proteomes" id="UP000294933"/>
    </source>
</evidence>
<feature type="region of interest" description="Disordered" evidence="4">
    <location>
        <begin position="881"/>
        <end position="917"/>
    </location>
</feature>
<dbReference type="STRING" id="50990.A0A4Y7PKW3"/>
<reference evidence="6 7" key="1">
    <citation type="submission" date="2018-06" db="EMBL/GenBank/DDBJ databases">
        <title>A transcriptomic atlas of mushroom development highlights an independent origin of complex multicellularity.</title>
        <authorList>
            <consortium name="DOE Joint Genome Institute"/>
            <person name="Krizsan K."/>
            <person name="Almasi E."/>
            <person name="Merenyi Z."/>
            <person name="Sahu N."/>
            <person name="Viragh M."/>
            <person name="Koszo T."/>
            <person name="Mondo S."/>
            <person name="Kiss B."/>
            <person name="Balint B."/>
            <person name="Kues U."/>
            <person name="Barry K."/>
            <person name="Hegedus J.C."/>
            <person name="Henrissat B."/>
            <person name="Johnson J."/>
            <person name="Lipzen A."/>
            <person name="Ohm R."/>
            <person name="Nagy I."/>
            <person name="Pangilinan J."/>
            <person name="Yan J."/>
            <person name="Xiong Y."/>
            <person name="Grigoriev I.V."/>
            <person name="Hibbett D.S."/>
            <person name="Nagy L.G."/>
        </authorList>
    </citation>
    <scope>NUCLEOTIDE SEQUENCE [LARGE SCALE GENOMIC DNA]</scope>
    <source>
        <strain evidence="6 7">SZMC22713</strain>
    </source>
</reference>
<evidence type="ECO:0000256" key="3">
    <source>
        <dbReference type="PROSITE-ProRule" id="PRU10038"/>
    </source>
</evidence>
<feature type="compositionally biased region" description="Polar residues" evidence="4">
    <location>
        <begin position="962"/>
        <end position="975"/>
    </location>
</feature>
<sequence length="975" mass="107543">MSNSLTRTAGLRVGPLVLETLIKHYFDQLVKSKSKSKHVPLRQEELLYDEAFTIVKTFLEASSRHTVEELQRFSNARTPSPPWIRVVRVTIPMSCCNDAAEHLIKALGGEEVAKRVVGGTKWWQVRGVKGVDAQWMAVRKDYEKAKKRYKEQQRQKELNGQREGTPTDNGSEEADPDQLDPDPCYNAEMDEMRCILYAHGGGYYFGSVDQERYCMQRFARKINGRLLGVSYRLAPQYPFPCAIQDLLAAYLFLIRPPSGALHMPVKPAHIIVAGDSAGGGLTLALLQVIRDSNLPMPAGAVLISPWCDLTHSFPSIHINTATDVIPPYGLSLHKPSGLWPPPSEEMTHHVRETLRSRISKIAGRYGVGHGDDTSSVSDSENGKPEGIKPRSSSSFLRARRNSKASTSTAAVAADVLSEAPHLSNVGNAIPEALGTTAPLPSADSKDQTIQFTTASGETIVIKQQIQLYTTNNLLVHPLVSPALSYLGGLPPLFIIASEKEVLRDEGIYAAHKAAHPDKYPVKKETKKMYPALEDIENCYGPTKVHLQVYDDTAHVLPILFPFTQPAKFCFRAIATFCKYATGMLPTSNQPTPQSSIMPRSPTIPRSPAATRPSSMIHRASHFIGRKSTVSHANGSGSSSNIERDRDVSSDDVSTPDAEDSLRPNGDLHRSASFQHRQPFNRRDSKGTRPMSLVFTNPLKNRAALNDPDQSYSPRDMNGTPPPSSRISYGFPSEIGMAGNPAVYASHNGSSPFIDFMIRERVSTKGFLRALEPESELQACNVPPELIGVVSELAARRYLKGRAIFDKKFEGTAKSVAKSRARNLELADKDAARNLSQLQMHFFKDAYERDRKPGKPANAEKSIKSGLTPSSSWSWAWAIEGDEQPPPSSIVSRRDTEEARRLSKIADQPTNAEDEHMSGNSLWSFLVTSLSPADKDPNSRMEVKEVNTTQPRSPAKLKRFSSVMRTPSPAQLPQTP</sequence>
<feature type="region of interest" description="Disordered" evidence="4">
    <location>
        <begin position="929"/>
        <end position="975"/>
    </location>
</feature>
<dbReference type="Pfam" id="PF07859">
    <property type="entry name" value="Abhydrolase_3"/>
    <property type="match status" value="1"/>
</dbReference>
<keyword evidence="7" id="KW-1185">Reference proteome</keyword>
<proteinExistence type="inferred from homology"/>